<feature type="transmembrane region" description="Helical" evidence="1">
    <location>
        <begin position="157"/>
        <end position="176"/>
    </location>
</feature>
<feature type="transmembrane region" description="Helical" evidence="1">
    <location>
        <begin position="63"/>
        <end position="83"/>
    </location>
</feature>
<gene>
    <name evidence="2" type="ORF">GPM918_LOCUS41497</name>
    <name evidence="3" type="ORF">SRO942_LOCUS42554</name>
</gene>
<name>A0A815ZUW2_9BILA</name>
<dbReference type="OrthoDB" id="10059973at2759"/>
<proteinExistence type="predicted"/>
<dbReference type="Proteomes" id="UP000663829">
    <property type="component" value="Unassembled WGS sequence"/>
</dbReference>
<keyword evidence="1" id="KW-0472">Membrane</keyword>
<evidence type="ECO:0000256" key="1">
    <source>
        <dbReference type="SAM" id="Phobius"/>
    </source>
</evidence>
<keyword evidence="4" id="KW-1185">Reference proteome</keyword>
<dbReference type="EMBL" id="CAJOBC010098897">
    <property type="protein sequence ID" value="CAF4457322.1"/>
    <property type="molecule type" value="Genomic_DNA"/>
</dbReference>
<sequence length="232" mass="26722">MYAAHFATALLFHCYYPSVNSFLFTFGVMFLDIVFAILAYFTIEGIRLNPNAGLLGFELHCPFSHSLLGSFVLSCLWGCMCVVHKTTNFLPVFLSSFSHFLEDWLIHNRHLQLHPFSSFCVGGTGLCSKYPRGTYYLEFILCICCSAEIYRRKNFDLSMIGISLFLSILYIFYLHFQFRPSVSGQFTKFVKAIPDKQQQGRILFPMLLKLFVTPALVLGVLLEFPRFMRLFT</sequence>
<dbReference type="AlphaFoldDB" id="A0A815ZUW2"/>
<keyword evidence="1" id="KW-0812">Transmembrane</keyword>
<evidence type="ECO:0000313" key="2">
    <source>
        <dbReference type="EMBL" id="CAF1587131.1"/>
    </source>
</evidence>
<keyword evidence="1" id="KW-1133">Transmembrane helix</keyword>
<evidence type="ECO:0000313" key="4">
    <source>
        <dbReference type="Proteomes" id="UP000663829"/>
    </source>
</evidence>
<comment type="caution">
    <text evidence="2">The sequence shown here is derived from an EMBL/GenBank/DDBJ whole genome shotgun (WGS) entry which is preliminary data.</text>
</comment>
<protein>
    <submittedName>
        <fullName evidence="2">Uncharacterized protein</fullName>
    </submittedName>
</protein>
<feature type="transmembrane region" description="Helical" evidence="1">
    <location>
        <begin position="202"/>
        <end position="222"/>
    </location>
</feature>
<accession>A0A815ZUW2</accession>
<reference evidence="2" key="1">
    <citation type="submission" date="2021-02" db="EMBL/GenBank/DDBJ databases">
        <authorList>
            <person name="Nowell W R."/>
        </authorList>
    </citation>
    <scope>NUCLEOTIDE SEQUENCE</scope>
</reference>
<dbReference type="EMBL" id="CAJNOQ010032825">
    <property type="protein sequence ID" value="CAF1587131.1"/>
    <property type="molecule type" value="Genomic_DNA"/>
</dbReference>
<organism evidence="2 4">
    <name type="scientific">Didymodactylos carnosus</name>
    <dbReference type="NCBI Taxonomy" id="1234261"/>
    <lineage>
        <taxon>Eukaryota</taxon>
        <taxon>Metazoa</taxon>
        <taxon>Spiralia</taxon>
        <taxon>Gnathifera</taxon>
        <taxon>Rotifera</taxon>
        <taxon>Eurotatoria</taxon>
        <taxon>Bdelloidea</taxon>
        <taxon>Philodinida</taxon>
        <taxon>Philodinidae</taxon>
        <taxon>Didymodactylos</taxon>
    </lineage>
</organism>
<evidence type="ECO:0000313" key="3">
    <source>
        <dbReference type="EMBL" id="CAF4457322.1"/>
    </source>
</evidence>
<feature type="transmembrane region" description="Helical" evidence="1">
    <location>
        <begin position="21"/>
        <end position="43"/>
    </location>
</feature>
<dbReference type="Proteomes" id="UP000681722">
    <property type="component" value="Unassembled WGS sequence"/>
</dbReference>